<keyword evidence="3" id="KW-0677">Repeat</keyword>
<proteinExistence type="inferred from homology"/>
<dbReference type="PANTHER" id="PTHR46630">
    <property type="entry name" value="TETRATRICOPEPTIDE REPEAT PROTEIN 29"/>
    <property type="match status" value="1"/>
</dbReference>
<feature type="repeat" description="TPR" evidence="6">
    <location>
        <begin position="154"/>
        <end position="187"/>
    </location>
</feature>
<dbReference type="SUPFAM" id="SSF46894">
    <property type="entry name" value="C-terminal effector domain of the bipartite response regulators"/>
    <property type="match status" value="1"/>
</dbReference>
<evidence type="ECO:0000313" key="10">
    <source>
        <dbReference type="Proteomes" id="UP001501456"/>
    </source>
</evidence>
<reference evidence="10" key="1">
    <citation type="journal article" date="2019" name="Int. J. Syst. Evol. Microbiol.">
        <title>The Global Catalogue of Microorganisms (GCM) 10K type strain sequencing project: providing services to taxonomists for standard genome sequencing and annotation.</title>
        <authorList>
            <consortium name="The Broad Institute Genomics Platform"/>
            <consortium name="The Broad Institute Genome Sequencing Center for Infectious Disease"/>
            <person name="Wu L."/>
            <person name="Ma J."/>
        </authorList>
    </citation>
    <scope>NUCLEOTIDE SEQUENCE [LARGE SCALE GENOMIC DNA]</scope>
    <source>
        <strain evidence="10">JCM 17525</strain>
    </source>
</reference>
<keyword evidence="10" id="KW-1185">Reference proteome</keyword>
<dbReference type="Pfam" id="PF13424">
    <property type="entry name" value="TPR_12"/>
    <property type="match status" value="2"/>
</dbReference>
<keyword evidence="8" id="KW-1133">Transmembrane helix</keyword>
<comment type="similarity">
    <text evidence="5">Belongs to the Rap family.</text>
</comment>
<dbReference type="InterPro" id="IPR051476">
    <property type="entry name" value="Bac_ResReg_Asp_Phosphatase"/>
</dbReference>
<evidence type="ECO:0000256" key="5">
    <source>
        <dbReference type="ARBA" id="ARBA00038253"/>
    </source>
</evidence>
<feature type="repeat" description="TPR" evidence="6">
    <location>
        <begin position="194"/>
        <end position="227"/>
    </location>
</feature>
<evidence type="ECO:0000256" key="2">
    <source>
        <dbReference type="ARBA" id="ARBA00022490"/>
    </source>
</evidence>
<evidence type="ECO:0000256" key="6">
    <source>
        <dbReference type="PROSITE-ProRule" id="PRU00339"/>
    </source>
</evidence>
<dbReference type="SMART" id="SM00028">
    <property type="entry name" value="TPR"/>
    <property type="match status" value="7"/>
</dbReference>
<dbReference type="Gene3D" id="1.25.40.10">
    <property type="entry name" value="Tetratricopeptide repeat domain"/>
    <property type="match status" value="3"/>
</dbReference>
<gene>
    <name evidence="9" type="ORF">GCM10022271_13610</name>
</gene>
<dbReference type="InterPro" id="IPR019734">
    <property type="entry name" value="TPR_rpt"/>
</dbReference>
<dbReference type="InterPro" id="IPR011990">
    <property type="entry name" value="TPR-like_helical_dom_sf"/>
</dbReference>
<dbReference type="Pfam" id="PF13181">
    <property type="entry name" value="TPR_8"/>
    <property type="match status" value="1"/>
</dbReference>
<name>A0ABP7H5C4_9FLAO</name>
<keyword evidence="8" id="KW-0812">Transmembrane</keyword>
<evidence type="ECO:0000256" key="3">
    <source>
        <dbReference type="ARBA" id="ARBA00022737"/>
    </source>
</evidence>
<comment type="subcellular location">
    <subcellularLocation>
        <location evidence="1">Cytoplasm</location>
    </subcellularLocation>
</comment>
<keyword evidence="7" id="KW-0175">Coiled coil</keyword>
<feature type="repeat" description="TPR" evidence="6">
    <location>
        <begin position="75"/>
        <end position="108"/>
    </location>
</feature>
<feature type="transmembrane region" description="Helical" evidence="8">
    <location>
        <begin position="432"/>
        <end position="451"/>
    </location>
</feature>
<evidence type="ECO:0000256" key="8">
    <source>
        <dbReference type="SAM" id="Phobius"/>
    </source>
</evidence>
<dbReference type="SUPFAM" id="SSF48452">
    <property type="entry name" value="TPR-like"/>
    <property type="match status" value="2"/>
</dbReference>
<evidence type="ECO:0000313" key="9">
    <source>
        <dbReference type="EMBL" id="GAA3782579.1"/>
    </source>
</evidence>
<feature type="coiled-coil region" evidence="7">
    <location>
        <begin position="467"/>
        <end position="494"/>
    </location>
</feature>
<keyword evidence="8" id="KW-0472">Membrane</keyword>
<dbReference type="InterPro" id="IPR016032">
    <property type="entry name" value="Sig_transdc_resp-reg_C-effctor"/>
</dbReference>
<evidence type="ECO:0008006" key="11">
    <source>
        <dbReference type="Google" id="ProtNLM"/>
    </source>
</evidence>
<protein>
    <recommendedName>
        <fullName evidence="11">Tetratricopeptide repeat protein</fullName>
    </recommendedName>
</protein>
<accession>A0ABP7H5C4</accession>
<evidence type="ECO:0000256" key="7">
    <source>
        <dbReference type="SAM" id="Coils"/>
    </source>
</evidence>
<comment type="caution">
    <text evidence="9">The sequence shown here is derived from an EMBL/GenBank/DDBJ whole genome shotgun (WGS) entry which is preliminary data.</text>
</comment>
<dbReference type="Proteomes" id="UP001501456">
    <property type="component" value="Unassembled WGS sequence"/>
</dbReference>
<dbReference type="PANTHER" id="PTHR46630:SF1">
    <property type="entry name" value="TETRATRICOPEPTIDE REPEAT PROTEIN 29"/>
    <property type="match status" value="1"/>
</dbReference>
<dbReference type="EMBL" id="BAABBI010000001">
    <property type="protein sequence ID" value="GAA3782579.1"/>
    <property type="molecule type" value="Genomic_DNA"/>
</dbReference>
<keyword evidence="4 6" id="KW-0802">TPR repeat</keyword>
<evidence type="ECO:0000256" key="4">
    <source>
        <dbReference type="ARBA" id="ARBA00022803"/>
    </source>
</evidence>
<organism evidence="9 10">
    <name type="scientific">Corallibacter vietnamensis</name>
    <dbReference type="NCBI Taxonomy" id="904130"/>
    <lineage>
        <taxon>Bacteria</taxon>
        <taxon>Pseudomonadati</taxon>
        <taxon>Bacteroidota</taxon>
        <taxon>Flavobacteriia</taxon>
        <taxon>Flavobacteriales</taxon>
        <taxon>Flavobacteriaceae</taxon>
        <taxon>Corallibacter</taxon>
    </lineage>
</organism>
<dbReference type="PROSITE" id="PS50005">
    <property type="entry name" value="TPR"/>
    <property type="match status" value="3"/>
</dbReference>
<dbReference type="RefSeq" id="WP_344728650.1">
    <property type="nucleotide sequence ID" value="NZ_BAABBI010000001.1"/>
</dbReference>
<keyword evidence="2" id="KW-0963">Cytoplasm</keyword>
<evidence type="ECO:0000256" key="1">
    <source>
        <dbReference type="ARBA" id="ARBA00004496"/>
    </source>
</evidence>
<sequence>MKKIAFILLFATTSVFSQVDSLLLELKTIKDDTSKVKLLNEIGRKSFNTNIALAFKHLQDAIILSEKLNYKSGLADSYKNLGTAYFYIRAYDSTRTYWQKSLQSIPTSDSRKKGDAYNNMGVLFQRLGIVDSSLYNYKKSLVYRLKLKDSSFAARSYNNIAALNRQKGNYQEALDYYFKALPIYRSYSLKKETSDALNGIGLLYKDLESFDKALAYLQEAYDLRKEIKNPRLIASSINNLATLYYEIGDYKKSKSYYLEYLDFAEKMNDKRSLAGIYSNLGNISKSENLIDQAMVYYLKANKLFSDIKDTENSALTEINLATLLFNQKKYSEANRFYSQALINAKLSGSLPYQVDAYKGLTDSYHQLNEYKKSYHNFKLYTASRDSLFKNDLTKKVAFYQEQYEAEKKAKEIQILKTDSIQKDKEVALFKLYRNWAIVFSLLLVVTVILLYNRYKIRRKSFQLKEALLIKEKKASELEAQLQKKELELKSVELSSLTMSSLQKNKLLEDLSDKVKAFGDNEASKSSFIKELNSIIKQGLNFDDNWATFQKHFNNVHPKFFKTLNLKYPNLTNNDLKACAYIRMNLSTKEVATLTNVTPKSVKMSRYRLKKKLNLGKEDDLKNFLYQM</sequence>